<dbReference type="AlphaFoldDB" id="A0A7C1ZN27"/>
<dbReference type="SUPFAM" id="SSF64438">
    <property type="entry name" value="CNF1/YfiH-like putative cysteine hydrolases"/>
    <property type="match status" value="1"/>
</dbReference>
<keyword evidence="2 3" id="KW-0378">Hydrolase</keyword>
<evidence type="ECO:0000313" key="4">
    <source>
        <dbReference type="EMBL" id="HEC67829.1"/>
    </source>
</evidence>
<dbReference type="EMBL" id="DRIH01000109">
    <property type="protein sequence ID" value="HEC67829.1"/>
    <property type="molecule type" value="Genomic_DNA"/>
</dbReference>
<dbReference type="Gene3D" id="3.30.1330.200">
    <property type="match status" value="1"/>
</dbReference>
<evidence type="ECO:0000256" key="3">
    <source>
        <dbReference type="HAMAP-Rule" id="MF_01440"/>
    </source>
</evidence>
<dbReference type="EC" id="3.5.1.44" evidence="3"/>
<evidence type="ECO:0000256" key="1">
    <source>
        <dbReference type="ARBA" id="ARBA00022500"/>
    </source>
</evidence>
<dbReference type="Pfam" id="PF03975">
    <property type="entry name" value="CheD"/>
    <property type="match status" value="1"/>
</dbReference>
<reference evidence="4" key="1">
    <citation type="journal article" date="2020" name="mSystems">
        <title>Genome- and Community-Level Interaction Insights into Carbon Utilization and Element Cycling Functions of Hydrothermarchaeota in Hydrothermal Sediment.</title>
        <authorList>
            <person name="Zhou Z."/>
            <person name="Liu Y."/>
            <person name="Xu W."/>
            <person name="Pan J."/>
            <person name="Luo Z.H."/>
            <person name="Li M."/>
        </authorList>
    </citation>
    <scope>NUCLEOTIDE SEQUENCE [LARGE SCALE GENOMIC DNA]</scope>
    <source>
        <strain evidence="4">HyVt-389</strain>
    </source>
</reference>
<dbReference type="HAMAP" id="MF_01440">
    <property type="entry name" value="CheD"/>
    <property type="match status" value="1"/>
</dbReference>
<comment type="catalytic activity">
    <reaction evidence="3">
        <text>L-glutaminyl-[protein] + H2O = L-glutamyl-[protein] + NH4(+)</text>
        <dbReference type="Rhea" id="RHEA:16441"/>
        <dbReference type="Rhea" id="RHEA-COMP:10207"/>
        <dbReference type="Rhea" id="RHEA-COMP:10208"/>
        <dbReference type="ChEBI" id="CHEBI:15377"/>
        <dbReference type="ChEBI" id="CHEBI:28938"/>
        <dbReference type="ChEBI" id="CHEBI:29973"/>
        <dbReference type="ChEBI" id="CHEBI:30011"/>
        <dbReference type="EC" id="3.5.1.44"/>
    </reaction>
</comment>
<gene>
    <name evidence="3" type="primary">cheD</name>
    <name evidence="4" type="ORF">ENI35_03325</name>
</gene>
<dbReference type="Proteomes" id="UP000885738">
    <property type="component" value="Unassembled WGS sequence"/>
</dbReference>
<dbReference type="GO" id="GO:0006935">
    <property type="term" value="P:chemotaxis"/>
    <property type="evidence" value="ECO:0007669"/>
    <property type="project" value="UniProtKB-UniRule"/>
</dbReference>
<dbReference type="PANTHER" id="PTHR35147:SF2">
    <property type="entry name" value="CHEMORECEPTOR GLUTAMINE DEAMIDASE CHED-RELATED"/>
    <property type="match status" value="1"/>
</dbReference>
<protein>
    <recommendedName>
        <fullName evidence="3">Probable chemoreceptor glutamine deamidase CheD</fullName>
        <ecNumber evidence="3">3.5.1.44</ecNumber>
    </recommendedName>
</protein>
<dbReference type="InterPro" id="IPR011324">
    <property type="entry name" value="Cytotoxic_necrot_fac-like_cat"/>
</dbReference>
<accession>A0A7C1ZN27</accession>
<dbReference type="GO" id="GO:0050568">
    <property type="term" value="F:protein-glutamine glutaminase activity"/>
    <property type="evidence" value="ECO:0007669"/>
    <property type="project" value="UniProtKB-UniRule"/>
</dbReference>
<sequence>MYKCFSSKYQRPVIVIEAGEYYISTQGEIISTIVGSCICTCLYDPVHAVGGVNHFMLPASLKSHEILTTEMGRYGLYAMELLIAEIMKSGGERQLLKAKVFGGGRLLNYRLSYDNIPQFNIKFINHFLKMEQIPIISKDVGGDFGRKLYFFSDTGKVFVKKLLPQQYTEFKYIEARYTERLLRIKKNAKTRYSNHR</sequence>
<comment type="caution">
    <text evidence="4">The sequence shown here is derived from an EMBL/GenBank/DDBJ whole genome shotgun (WGS) entry which is preliminary data.</text>
</comment>
<organism evidence="4">
    <name type="scientific">Desulfofervidus auxilii</name>
    <dbReference type="NCBI Taxonomy" id="1621989"/>
    <lineage>
        <taxon>Bacteria</taxon>
        <taxon>Pseudomonadati</taxon>
        <taxon>Thermodesulfobacteriota</taxon>
        <taxon>Candidatus Desulfofervidia</taxon>
        <taxon>Candidatus Desulfofervidales</taxon>
        <taxon>Candidatus Desulfofervidaceae</taxon>
        <taxon>Candidatus Desulfofervidus</taxon>
    </lineage>
</organism>
<dbReference type="PANTHER" id="PTHR35147">
    <property type="entry name" value="CHEMORECEPTOR GLUTAMINE DEAMIDASE CHED-RELATED"/>
    <property type="match status" value="1"/>
</dbReference>
<dbReference type="InterPro" id="IPR005659">
    <property type="entry name" value="Chemorcpt_Glu_NH3ase_CheD"/>
</dbReference>
<evidence type="ECO:0000256" key="2">
    <source>
        <dbReference type="ARBA" id="ARBA00022801"/>
    </source>
</evidence>
<name>A0A7C1ZN27_DESA2</name>
<comment type="similarity">
    <text evidence="3">Belongs to the CheD family.</text>
</comment>
<dbReference type="CDD" id="cd16352">
    <property type="entry name" value="CheD"/>
    <property type="match status" value="1"/>
</dbReference>
<comment type="function">
    <text evidence="3">Probably deamidates glutamine residues to glutamate on methyl-accepting chemotaxis receptors (MCPs), playing an important role in chemotaxis.</text>
</comment>
<dbReference type="InterPro" id="IPR038592">
    <property type="entry name" value="CheD-like_sf"/>
</dbReference>
<proteinExistence type="inferred from homology"/>
<keyword evidence="1 3" id="KW-0145">Chemotaxis</keyword>